<name>A0A813QEA8_9BILA</name>
<keyword evidence="2" id="KW-1185">Reference proteome</keyword>
<accession>A0A813QEA8</accession>
<sequence length="118" mass="14072">MNIFEKSAKLKKPYNLSSLEQMYFIFVICLVSSSLFECRIQEQSFFLDKLLAYEPKVLTEIITKRSHAQMKKNLRDCETIEECKEIFKLLINEYSVGKKSDSFKMFNDQPRKTFFKWG</sequence>
<gene>
    <name evidence="1" type="ORF">OXX778_LOCUS4686</name>
</gene>
<organism evidence="1 2">
    <name type="scientific">Brachionus calyciflorus</name>
    <dbReference type="NCBI Taxonomy" id="104777"/>
    <lineage>
        <taxon>Eukaryota</taxon>
        <taxon>Metazoa</taxon>
        <taxon>Spiralia</taxon>
        <taxon>Gnathifera</taxon>
        <taxon>Rotifera</taxon>
        <taxon>Eurotatoria</taxon>
        <taxon>Monogononta</taxon>
        <taxon>Pseudotrocha</taxon>
        <taxon>Ploima</taxon>
        <taxon>Brachionidae</taxon>
        <taxon>Brachionus</taxon>
    </lineage>
</organism>
<dbReference type="EMBL" id="CAJNOC010000474">
    <property type="protein sequence ID" value="CAF0765852.1"/>
    <property type="molecule type" value="Genomic_DNA"/>
</dbReference>
<comment type="caution">
    <text evidence="1">The sequence shown here is derived from an EMBL/GenBank/DDBJ whole genome shotgun (WGS) entry which is preliminary data.</text>
</comment>
<protein>
    <submittedName>
        <fullName evidence="1">Uncharacterized protein</fullName>
    </submittedName>
</protein>
<reference evidence="1" key="1">
    <citation type="submission" date="2021-02" db="EMBL/GenBank/DDBJ databases">
        <authorList>
            <person name="Nowell W R."/>
        </authorList>
    </citation>
    <scope>NUCLEOTIDE SEQUENCE</scope>
    <source>
        <strain evidence="1">Ploen Becks lab</strain>
    </source>
</reference>
<dbReference type="AlphaFoldDB" id="A0A813QEA8"/>
<evidence type="ECO:0000313" key="2">
    <source>
        <dbReference type="Proteomes" id="UP000663879"/>
    </source>
</evidence>
<evidence type="ECO:0000313" key="1">
    <source>
        <dbReference type="EMBL" id="CAF0765852.1"/>
    </source>
</evidence>
<dbReference type="Proteomes" id="UP000663879">
    <property type="component" value="Unassembled WGS sequence"/>
</dbReference>
<proteinExistence type="predicted"/>